<gene>
    <name evidence="6" type="ORF">METZ01_LOCUS501336</name>
</gene>
<evidence type="ECO:0000256" key="4">
    <source>
        <dbReference type="ARBA" id="ARBA00023284"/>
    </source>
</evidence>
<dbReference type="PROSITE" id="PS00194">
    <property type="entry name" value="THIOREDOXIN_1"/>
    <property type="match status" value="1"/>
</dbReference>
<dbReference type="GO" id="GO:0015035">
    <property type="term" value="F:protein-disulfide reductase activity"/>
    <property type="evidence" value="ECO:0007669"/>
    <property type="project" value="InterPro"/>
</dbReference>
<dbReference type="PRINTS" id="PR00421">
    <property type="entry name" value="THIOREDOXIN"/>
</dbReference>
<dbReference type="AlphaFoldDB" id="A0A383DVC7"/>
<dbReference type="GO" id="GO:0005829">
    <property type="term" value="C:cytosol"/>
    <property type="evidence" value="ECO:0007669"/>
    <property type="project" value="TreeGrafter"/>
</dbReference>
<dbReference type="GO" id="GO:0045454">
    <property type="term" value="P:cell redox homeostasis"/>
    <property type="evidence" value="ECO:0007669"/>
    <property type="project" value="TreeGrafter"/>
</dbReference>
<organism evidence="6">
    <name type="scientific">marine metagenome</name>
    <dbReference type="NCBI Taxonomy" id="408172"/>
    <lineage>
        <taxon>unclassified sequences</taxon>
        <taxon>metagenomes</taxon>
        <taxon>ecological metagenomes</taxon>
    </lineage>
</organism>
<keyword evidence="2" id="KW-0249">Electron transport</keyword>
<evidence type="ECO:0000259" key="5">
    <source>
        <dbReference type="PROSITE" id="PS51352"/>
    </source>
</evidence>
<accession>A0A383DVC7</accession>
<dbReference type="PIRSF" id="PIRSF000077">
    <property type="entry name" value="Thioredoxin"/>
    <property type="match status" value="1"/>
</dbReference>
<dbReference type="InterPro" id="IPR013766">
    <property type="entry name" value="Thioredoxin_domain"/>
</dbReference>
<keyword evidence="4" id="KW-0676">Redox-active center</keyword>
<protein>
    <recommendedName>
        <fullName evidence="5">Thioredoxin domain-containing protein</fullName>
    </recommendedName>
</protein>
<feature type="domain" description="Thioredoxin" evidence="5">
    <location>
        <begin position="1"/>
        <end position="108"/>
    </location>
</feature>
<reference evidence="6" key="1">
    <citation type="submission" date="2018-05" db="EMBL/GenBank/DDBJ databases">
        <authorList>
            <person name="Lanie J.A."/>
            <person name="Ng W.-L."/>
            <person name="Kazmierczak K.M."/>
            <person name="Andrzejewski T.M."/>
            <person name="Davidsen T.M."/>
            <person name="Wayne K.J."/>
            <person name="Tettelin H."/>
            <person name="Glass J.I."/>
            <person name="Rusch D."/>
            <person name="Podicherti R."/>
            <person name="Tsui H.-C.T."/>
            <person name="Winkler M.E."/>
        </authorList>
    </citation>
    <scope>NUCLEOTIDE SEQUENCE</scope>
</reference>
<dbReference type="EMBL" id="UINC01220527">
    <property type="protein sequence ID" value="SVE48482.1"/>
    <property type="molecule type" value="Genomic_DNA"/>
</dbReference>
<dbReference type="PROSITE" id="PS51352">
    <property type="entry name" value="THIOREDOXIN_2"/>
    <property type="match status" value="1"/>
</dbReference>
<dbReference type="SUPFAM" id="SSF52833">
    <property type="entry name" value="Thioredoxin-like"/>
    <property type="match status" value="1"/>
</dbReference>
<dbReference type="Pfam" id="PF00085">
    <property type="entry name" value="Thioredoxin"/>
    <property type="match status" value="1"/>
</dbReference>
<dbReference type="CDD" id="cd02947">
    <property type="entry name" value="TRX_family"/>
    <property type="match status" value="1"/>
</dbReference>
<keyword evidence="3" id="KW-1015">Disulfide bond</keyword>
<name>A0A383DVC7_9ZZZZ</name>
<dbReference type="PANTHER" id="PTHR45663">
    <property type="entry name" value="GEO12009P1"/>
    <property type="match status" value="1"/>
</dbReference>
<dbReference type="FunFam" id="3.40.30.10:FF:000001">
    <property type="entry name" value="Thioredoxin"/>
    <property type="match status" value="1"/>
</dbReference>
<evidence type="ECO:0000256" key="3">
    <source>
        <dbReference type="ARBA" id="ARBA00023157"/>
    </source>
</evidence>
<dbReference type="InterPro" id="IPR036249">
    <property type="entry name" value="Thioredoxin-like_sf"/>
</dbReference>
<proteinExistence type="predicted"/>
<evidence type="ECO:0000313" key="6">
    <source>
        <dbReference type="EMBL" id="SVE48482.1"/>
    </source>
</evidence>
<dbReference type="InterPro" id="IPR017937">
    <property type="entry name" value="Thioredoxin_CS"/>
</dbReference>
<sequence length="108" mass="12068">MGQPQAVTDGEFETEVLNSSTPVLVDFWAEWCGPCKAIAPTLEELAGDYGERLKVVKVDIDENQQRAQQYNIRSIPQLLLFKDGNEVDRIIGAVPKSQLTEKIEPHLS</sequence>
<keyword evidence="1" id="KW-0813">Transport</keyword>
<dbReference type="Gene3D" id="3.40.30.10">
    <property type="entry name" value="Glutaredoxin"/>
    <property type="match status" value="1"/>
</dbReference>
<dbReference type="PANTHER" id="PTHR45663:SF11">
    <property type="entry name" value="GEO12009P1"/>
    <property type="match status" value="1"/>
</dbReference>
<dbReference type="NCBIfam" id="TIGR01068">
    <property type="entry name" value="thioredoxin"/>
    <property type="match status" value="1"/>
</dbReference>
<evidence type="ECO:0000256" key="2">
    <source>
        <dbReference type="ARBA" id="ARBA00022982"/>
    </source>
</evidence>
<dbReference type="InterPro" id="IPR005746">
    <property type="entry name" value="Thioredoxin"/>
</dbReference>
<evidence type="ECO:0000256" key="1">
    <source>
        <dbReference type="ARBA" id="ARBA00022448"/>
    </source>
</evidence>